<dbReference type="Pfam" id="PF12796">
    <property type="entry name" value="Ank_2"/>
    <property type="match status" value="1"/>
</dbReference>
<dbReference type="InterPro" id="IPR002110">
    <property type="entry name" value="Ankyrin_rpt"/>
</dbReference>
<dbReference type="EMBL" id="CP006912">
    <property type="protein sequence ID" value="AHB49593.1"/>
    <property type="molecule type" value="Genomic_DNA"/>
</dbReference>
<feature type="repeat" description="ANK" evidence="3">
    <location>
        <begin position="458"/>
        <end position="490"/>
    </location>
</feature>
<feature type="chain" id="PRO_5004740626" evidence="4">
    <location>
        <begin position="23"/>
        <end position="615"/>
    </location>
</feature>
<dbReference type="SUPFAM" id="SSF53850">
    <property type="entry name" value="Periplasmic binding protein-like II"/>
    <property type="match status" value="1"/>
</dbReference>
<dbReference type="SMART" id="SM00062">
    <property type="entry name" value="PBPb"/>
    <property type="match status" value="1"/>
</dbReference>
<proteinExistence type="predicted"/>
<dbReference type="Proteomes" id="UP000018542">
    <property type="component" value="Chromosome"/>
</dbReference>
<dbReference type="HOGENOM" id="CLU_476262_0_0_5"/>
<protein>
    <submittedName>
        <fullName evidence="6">ABC transporter substrate-binding protein</fullName>
    </submittedName>
</protein>
<dbReference type="PANTHER" id="PTHR24189:SF50">
    <property type="entry name" value="ANKYRIN REPEAT AND SOCS BOX PROTEIN 2"/>
    <property type="match status" value="1"/>
</dbReference>
<feature type="repeat" description="ANK" evidence="3">
    <location>
        <begin position="539"/>
        <end position="571"/>
    </location>
</feature>
<dbReference type="NCBIfam" id="TIGR03871">
    <property type="entry name" value="ABC_peri_MoxJ_2"/>
    <property type="match status" value="1"/>
</dbReference>
<keyword evidence="1" id="KW-0677">Repeat</keyword>
<dbReference type="Gene3D" id="1.25.40.20">
    <property type="entry name" value="Ankyrin repeat-containing domain"/>
    <property type="match status" value="2"/>
</dbReference>
<sequence length="615" mass="67044">MKKLPVALIVSALLAWSGPSLAREASSAMGELRSFTKNKLFDDLTAAEHTATRQAARTRKLKSPLRVCADPGNMPLSSREEDGFQNKIAKLLAEDLGTHASFFWRPYHERGLTRETFQNDECDILMDMPIELQDLLTTEPLYRTTYVFAHREDRNIKIENLDDPVLNELKIGVFQHSGIREALVRRGVRGLHLQIISYDTDLRPESQPWRQVQQVIDGELDVAAVWGPFAGWLKTMKNEPIVIQPVNLWEDHVPMEFELAIGMEQNQVMLKYMLDWALHRKHKEITAILQEYGVPLIKCAKCAADGDLPAHGSYYDRIRNVSQDRFLKEAPKIMPTEKAAAHQIVTKERLEGWLADGADIDRELFASVTGNDAERLSFLISKGGDVNKRHATGATPLDAAASSRRPSLIKILIDAGADPNATDNDGFFPLLHAINRNHVPSIEALVKGGADIEKKTKDGITPLSWAIGDNKFFAAKALIDLGANVDATSGYEEVTPLMVLATQLAARTRSGHISQGPQPLDLAQELIDKGANVNTLSKDGISAIMIAAGHNNAPIIGLLGKAGADIDVKSPIGQTATDIAKSAGFDSAVGALNMIARGTSGASGPPAGPSTPIPN</sequence>
<dbReference type="PANTHER" id="PTHR24189">
    <property type="entry name" value="MYOTROPHIN"/>
    <property type="match status" value="1"/>
</dbReference>
<feature type="domain" description="Solute-binding protein family 3/N-terminal" evidence="5">
    <location>
        <begin position="64"/>
        <end position="295"/>
    </location>
</feature>
<dbReference type="PROSITE" id="PS50297">
    <property type="entry name" value="ANK_REP_REGION"/>
    <property type="match status" value="3"/>
</dbReference>
<keyword evidence="2 3" id="KW-0040">ANK repeat</keyword>
<dbReference type="OrthoDB" id="176845at2"/>
<dbReference type="PATRIC" id="fig|1029756.8.peg.3368"/>
<dbReference type="STRING" id="1029756.W911_16155"/>
<keyword evidence="4" id="KW-0732">Signal</keyword>
<dbReference type="Gene3D" id="3.40.190.10">
    <property type="entry name" value="Periplasmic binding protein-like II"/>
    <property type="match status" value="2"/>
</dbReference>
<evidence type="ECO:0000313" key="6">
    <source>
        <dbReference type="EMBL" id="AHB49593.1"/>
    </source>
</evidence>
<dbReference type="SMART" id="SM00248">
    <property type="entry name" value="ANK"/>
    <property type="match status" value="7"/>
</dbReference>
<evidence type="ECO:0000256" key="2">
    <source>
        <dbReference type="ARBA" id="ARBA00023043"/>
    </source>
</evidence>
<dbReference type="KEGG" id="hni:W911_16155"/>
<feature type="signal peptide" evidence="4">
    <location>
        <begin position="1"/>
        <end position="22"/>
    </location>
</feature>
<dbReference type="SUPFAM" id="SSF48403">
    <property type="entry name" value="Ankyrin repeat"/>
    <property type="match status" value="1"/>
</dbReference>
<evidence type="ECO:0000313" key="7">
    <source>
        <dbReference type="Proteomes" id="UP000018542"/>
    </source>
</evidence>
<gene>
    <name evidence="6" type="ORF">W911_16155</name>
</gene>
<feature type="repeat" description="ANK" evidence="3">
    <location>
        <begin position="392"/>
        <end position="424"/>
    </location>
</feature>
<dbReference type="AlphaFoldDB" id="V5SGD2"/>
<dbReference type="PROSITE" id="PS50088">
    <property type="entry name" value="ANK_REPEAT"/>
    <property type="match status" value="4"/>
</dbReference>
<organism evidence="6 7">
    <name type="scientific">Hyphomicrobium nitrativorans NL23</name>
    <dbReference type="NCBI Taxonomy" id="1029756"/>
    <lineage>
        <taxon>Bacteria</taxon>
        <taxon>Pseudomonadati</taxon>
        <taxon>Pseudomonadota</taxon>
        <taxon>Alphaproteobacteria</taxon>
        <taxon>Hyphomicrobiales</taxon>
        <taxon>Hyphomicrobiaceae</taxon>
        <taxon>Hyphomicrobium</taxon>
    </lineage>
</organism>
<reference evidence="6 7" key="1">
    <citation type="journal article" date="2014" name="Genome Announc.">
        <title>Complete Genome Sequence of Hyphomicrobium nitrativorans Strain NL23, a Denitrifying Bacterium Isolated from Biofilm of a Methanol-Fed Denitrification System Treating Seawater at the Montreal Biodome.</title>
        <authorList>
            <person name="Martineau C."/>
            <person name="Villeneuve C."/>
            <person name="Mauffrey F."/>
            <person name="Villemur R."/>
        </authorList>
    </citation>
    <scope>NUCLEOTIDE SEQUENCE [LARGE SCALE GENOMIC DNA]</scope>
    <source>
        <strain evidence="6">NL23</strain>
    </source>
</reference>
<feature type="repeat" description="ANK" evidence="3">
    <location>
        <begin position="425"/>
        <end position="457"/>
    </location>
</feature>
<evidence type="ECO:0000256" key="3">
    <source>
        <dbReference type="PROSITE-ProRule" id="PRU00023"/>
    </source>
</evidence>
<evidence type="ECO:0000256" key="1">
    <source>
        <dbReference type="ARBA" id="ARBA00022737"/>
    </source>
</evidence>
<evidence type="ECO:0000256" key="4">
    <source>
        <dbReference type="SAM" id="SignalP"/>
    </source>
</evidence>
<dbReference type="InterPro" id="IPR001638">
    <property type="entry name" value="Solute-binding_3/MltF_N"/>
</dbReference>
<evidence type="ECO:0000259" key="5">
    <source>
        <dbReference type="SMART" id="SM00062"/>
    </source>
</evidence>
<name>V5SGD2_9HYPH</name>
<dbReference type="InterPro" id="IPR036770">
    <property type="entry name" value="Ankyrin_rpt-contain_sf"/>
</dbReference>
<dbReference type="RefSeq" id="WP_023788531.1">
    <property type="nucleotide sequence ID" value="NC_022997.1"/>
</dbReference>
<accession>V5SGD2</accession>
<dbReference type="InterPro" id="IPR022448">
    <property type="entry name" value="Quinoprotein_dehydrogenase"/>
</dbReference>
<keyword evidence="7" id="KW-1185">Reference proteome</keyword>
<dbReference type="InterPro" id="IPR050745">
    <property type="entry name" value="Multifunctional_regulatory"/>
</dbReference>